<sequence>MRPSDPPAPTPVPTEVPEATWLARQAAHERRVDAWVAPHRGRRKDQRRHPVEDFLFTYYSHRPARLRRWHPGAGVVLAGEAARRTFLHGRDYVEVAGGVMIDPAVLAGRADAIRWIRDLLTATRGRPASFGCFGLHEWAMVYRLPQERVRHAGWPLRLGAEGTDRVVESQRIRCSHFDAYRFFTEPASPLNTLRPTRETQLDLEQPGCLHANMDLYKWAYKLAPHVPSELVADCFELAREIRTLDMRASPYDLRALGHEPVPIETPEGRAEYAGAQRDFSVRAQALRDRLIDACDGLLSLIDPLARARSDRPGPQARSDCSDCSDCSTPARTRP</sequence>
<name>A0A927N2C1_9ACTN</name>
<dbReference type="Proteomes" id="UP000638648">
    <property type="component" value="Unassembled WGS sequence"/>
</dbReference>
<evidence type="ECO:0000313" key="3">
    <source>
        <dbReference type="Proteomes" id="UP000638648"/>
    </source>
</evidence>
<comment type="caution">
    <text evidence="2">The sequence shown here is derived from an EMBL/GenBank/DDBJ whole genome shotgun (WGS) entry which is preliminary data.</text>
</comment>
<dbReference type="RefSeq" id="WP_337918247.1">
    <property type="nucleotide sequence ID" value="NZ_BAABJL010000042.1"/>
</dbReference>
<organism evidence="2 3">
    <name type="scientific">Actinopolymorpha pittospori</name>
    <dbReference type="NCBI Taxonomy" id="648752"/>
    <lineage>
        <taxon>Bacteria</taxon>
        <taxon>Bacillati</taxon>
        <taxon>Actinomycetota</taxon>
        <taxon>Actinomycetes</taxon>
        <taxon>Propionibacteriales</taxon>
        <taxon>Actinopolymorphaceae</taxon>
        <taxon>Actinopolymorpha</taxon>
    </lineage>
</organism>
<dbReference type="AlphaFoldDB" id="A0A927N2C1"/>
<reference evidence="2" key="1">
    <citation type="submission" date="2020-10" db="EMBL/GenBank/DDBJ databases">
        <title>Sequencing the genomes of 1000 actinobacteria strains.</title>
        <authorList>
            <person name="Klenk H.-P."/>
        </authorList>
    </citation>
    <scope>NUCLEOTIDE SEQUENCE</scope>
    <source>
        <strain evidence="2">DSM 45354</strain>
    </source>
</reference>
<proteinExistence type="predicted"/>
<gene>
    <name evidence="2" type="ORF">HEB94_008223</name>
</gene>
<evidence type="ECO:0000313" key="2">
    <source>
        <dbReference type="EMBL" id="MBE1611375.1"/>
    </source>
</evidence>
<accession>A0A927N2C1</accession>
<protein>
    <recommendedName>
        <fullName evidence="4">3-methyladenine DNA glycosylase</fullName>
    </recommendedName>
</protein>
<evidence type="ECO:0008006" key="4">
    <source>
        <dbReference type="Google" id="ProtNLM"/>
    </source>
</evidence>
<dbReference type="EMBL" id="JADBEM010000001">
    <property type="protein sequence ID" value="MBE1611375.1"/>
    <property type="molecule type" value="Genomic_DNA"/>
</dbReference>
<keyword evidence="3" id="KW-1185">Reference proteome</keyword>
<feature type="region of interest" description="Disordered" evidence="1">
    <location>
        <begin position="307"/>
        <end position="334"/>
    </location>
</feature>
<evidence type="ECO:0000256" key="1">
    <source>
        <dbReference type="SAM" id="MobiDB-lite"/>
    </source>
</evidence>